<reference evidence="3" key="1">
    <citation type="submission" date="2017-02" db="UniProtKB">
        <authorList>
            <consortium name="WormBaseParasite"/>
        </authorList>
    </citation>
    <scope>IDENTIFICATION</scope>
</reference>
<name>A0A0N4ZWK4_PARTI</name>
<feature type="region of interest" description="Disordered" evidence="1">
    <location>
        <begin position="237"/>
        <end position="378"/>
    </location>
</feature>
<proteinExistence type="predicted"/>
<sequence length="533" mass="54256">MTPSSRLPLEVWGRRLMTRAEAWADRSRLRRYAYEFLWFGLKQGWACGDAGPEAGELGGGAGHLPVPCRRDDHGAVQDLSRVVDLSGRVGAEDRRRAAVLGLHVCGGGQLHRAGAAHLPYPGAELSAAVDDVGAGGGDLRQLLCAPLAAGRAAGSVRGDGAAVHAGVVLLHRRPDAAVDAAAVGLWAGGAVHLVRGEPGDVRAGLGLSGAGGRMAYGQPEQAGGVVPVDDHLGGAGVDRAPAGGGGALMRPSPTRGEGRVTVWPSPCAPDWGGGAPAGARTGSRPGSRAQAAGPVDATARRRRRRCARGAASGVAAERRRPGARGFRRGAELPDRAQAGRCGAGGHDGARGGPVGLRRRSGHCRRRRGGSEGGAGARSGDPVAVAALHVFQGVSGAAGLARGALAVDPGPRHPGLPFPEPDFGAVPAGHPPGGADRLGRLSGPWHGHRHRRDGGDRGRGVHAARRDPGRDRGRARRPSSEDRSRRAAGRRGQGAGQHHGRRLRQGGVRFGGVEAGAGGLHRGGGACKAGQLPD</sequence>
<protein>
    <submittedName>
        <fullName evidence="3">PE-PGRS family protein</fullName>
    </submittedName>
</protein>
<feature type="compositionally biased region" description="Basic and acidic residues" evidence="1">
    <location>
        <begin position="452"/>
        <end position="484"/>
    </location>
</feature>
<feature type="compositionally biased region" description="Gly residues" evidence="1">
    <location>
        <begin position="341"/>
        <end position="354"/>
    </location>
</feature>
<evidence type="ECO:0000313" key="3">
    <source>
        <dbReference type="WBParaSite" id="PTRK_0001303600.1"/>
    </source>
</evidence>
<feature type="compositionally biased region" description="Basic residues" evidence="1">
    <location>
        <begin position="356"/>
        <end position="367"/>
    </location>
</feature>
<feature type="region of interest" description="Disordered" evidence="1">
    <location>
        <begin position="410"/>
        <end position="533"/>
    </location>
</feature>
<dbReference type="AlphaFoldDB" id="A0A0N4ZWK4"/>
<accession>A0A0N4ZWK4</accession>
<evidence type="ECO:0000256" key="1">
    <source>
        <dbReference type="SAM" id="MobiDB-lite"/>
    </source>
</evidence>
<dbReference type="Proteomes" id="UP000038045">
    <property type="component" value="Unplaced"/>
</dbReference>
<dbReference type="WBParaSite" id="PTRK_0001303600.1">
    <property type="protein sequence ID" value="PTRK_0001303600.1"/>
    <property type="gene ID" value="PTRK_0001303600"/>
</dbReference>
<evidence type="ECO:0000313" key="2">
    <source>
        <dbReference type="Proteomes" id="UP000038045"/>
    </source>
</evidence>
<feature type="compositionally biased region" description="Gly residues" evidence="1">
    <location>
        <begin position="507"/>
        <end position="526"/>
    </location>
</feature>
<keyword evidence="2" id="KW-1185">Reference proteome</keyword>
<organism evidence="2 3">
    <name type="scientific">Parastrongyloides trichosuri</name>
    <name type="common">Possum-specific nematode worm</name>
    <dbReference type="NCBI Taxonomy" id="131310"/>
    <lineage>
        <taxon>Eukaryota</taxon>
        <taxon>Metazoa</taxon>
        <taxon>Ecdysozoa</taxon>
        <taxon>Nematoda</taxon>
        <taxon>Chromadorea</taxon>
        <taxon>Rhabditida</taxon>
        <taxon>Tylenchina</taxon>
        <taxon>Panagrolaimomorpha</taxon>
        <taxon>Strongyloidoidea</taxon>
        <taxon>Strongyloididae</taxon>
        <taxon>Parastrongyloides</taxon>
    </lineage>
</organism>